<organism evidence="2 3">
    <name type="scientific">Alcanivorax nanhaiticus</name>
    <dbReference type="NCBI Taxonomy" id="1177154"/>
    <lineage>
        <taxon>Bacteria</taxon>
        <taxon>Pseudomonadati</taxon>
        <taxon>Pseudomonadota</taxon>
        <taxon>Gammaproteobacteria</taxon>
        <taxon>Oceanospirillales</taxon>
        <taxon>Alcanivoracaceae</taxon>
        <taxon>Alcanivorax</taxon>
    </lineage>
</organism>
<name>A0A095SJL1_9GAMM</name>
<evidence type="ECO:0000313" key="3">
    <source>
        <dbReference type="Proteomes" id="UP000029444"/>
    </source>
</evidence>
<keyword evidence="3" id="KW-1185">Reference proteome</keyword>
<keyword evidence="1" id="KW-0472">Membrane</keyword>
<dbReference type="eggNOG" id="ENOG5031TIF">
    <property type="taxonomic scope" value="Bacteria"/>
</dbReference>
<feature type="transmembrane region" description="Helical" evidence="1">
    <location>
        <begin position="142"/>
        <end position="164"/>
    </location>
</feature>
<evidence type="ECO:0008006" key="4">
    <source>
        <dbReference type="Google" id="ProtNLM"/>
    </source>
</evidence>
<dbReference type="AlphaFoldDB" id="A0A095SJL1"/>
<feature type="transmembrane region" description="Helical" evidence="1">
    <location>
        <begin position="12"/>
        <end position="30"/>
    </location>
</feature>
<feature type="transmembrane region" description="Helical" evidence="1">
    <location>
        <begin position="76"/>
        <end position="98"/>
    </location>
</feature>
<comment type="caution">
    <text evidence="2">The sequence shown here is derived from an EMBL/GenBank/DDBJ whole genome shotgun (WGS) entry which is preliminary data.</text>
</comment>
<evidence type="ECO:0000256" key="1">
    <source>
        <dbReference type="SAM" id="Phobius"/>
    </source>
</evidence>
<dbReference type="OrthoDB" id="9812539at2"/>
<dbReference type="Pfam" id="PF11158">
    <property type="entry name" value="DUF2938"/>
    <property type="match status" value="1"/>
</dbReference>
<gene>
    <name evidence="2" type="ORF">Y5S_02133</name>
</gene>
<evidence type="ECO:0000313" key="2">
    <source>
        <dbReference type="EMBL" id="KGD64767.1"/>
    </source>
</evidence>
<dbReference type="EMBL" id="ARXV01000007">
    <property type="protein sequence ID" value="KGD64767.1"/>
    <property type="molecule type" value="Genomic_DNA"/>
</dbReference>
<feature type="transmembrane region" description="Helical" evidence="1">
    <location>
        <begin position="104"/>
        <end position="121"/>
    </location>
</feature>
<dbReference type="PATRIC" id="fig|1177154.3.peg.2172"/>
<accession>A0A095SJL1</accession>
<sequence>MDTHELTDVTLNALVIGITATLVMDLWGWLRPQAFGPRPNYAMVGRWLLHMRHGQFLHQAIGASPAQKGERLAGWVAHYLTGISFAILLFVFAGTSWIDNPTPGPALATGIVTVIAPYFLMQPGMGMGIAASKAPMPSRARTQSLITHGVFGMGLYLGGLLTAWL</sequence>
<dbReference type="InterPro" id="IPR021329">
    <property type="entry name" value="DUF2938"/>
</dbReference>
<dbReference type="RefSeq" id="WP_035232908.1">
    <property type="nucleotide sequence ID" value="NZ_ARXV01000007.1"/>
</dbReference>
<protein>
    <recommendedName>
        <fullName evidence="4">DUF2938 domain-containing protein</fullName>
    </recommendedName>
</protein>
<keyword evidence="1" id="KW-0812">Transmembrane</keyword>
<keyword evidence="1" id="KW-1133">Transmembrane helix</keyword>
<dbReference type="Proteomes" id="UP000029444">
    <property type="component" value="Unassembled WGS sequence"/>
</dbReference>
<dbReference type="STRING" id="1177154.Y5S_02133"/>
<reference evidence="2 3" key="1">
    <citation type="submission" date="2012-09" db="EMBL/GenBank/DDBJ databases">
        <title>Genome Sequence of alkane-degrading Bacterium Alcanivorax sp. 19-m-6.</title>
        <authorList>
            <person name="Lai Q."/>
            <person name="Shao Z."/>
        </authorList>
    </citation>
    <scope>NUCLEOTIDE SEQUENCE [LARGE SCALE GENOMIC DNA]</scope>
    <source>
        <strain evidence="2 3">19-m-6</strain>
    </source>
</reference>
<proteinExistence type="predicted"/>